<dbReference type="AlphaFoldDB" id="A0A091NN13"/>
<dbReference type="Proteomes" id="UP000054244">
    <property type="component" value="Unassembled WGS sequence"/>
</dbReference>
<dbReference type="EMBL" id="KL387169">
    <property type="protein sequence ID" value="KFP90314.1"/>
    <property type="molecule type" value="Genomic_DNA"/>
</dbReference>
<keyword evidence="2" id="KW-1185">Reference proteome</keyword>
<sequence>SASPCTGETKALPIAANVLKLRDRNSSERDTAHFQTSIPNTSRYLMNLTFISSDTSLWLMWEYV</sequence>
<feature type="non-terminal residue" evidence="1">
    <location>
        <position position="1"/>
    </location>
</feature>
<evidence type="ECO:0000313" key="2">
    <source>
        <dbReference type="Proteomes" id="UP000054244"/>
    </source>
</evidence>
<reference evidence="1 2" key="1">
    <citation type="submission" date="2014-04" db="EMBL/GenBank/DDBJ databases">
        <title>Genome evolution of avian class.</title>
        <authorList>
            <person name="Zhang G."/>
            <person name="Li C."/>
        </authorList>
    </citation>
    <scope>NUCLEOTIDE SEQUENCE [LARGE SCALE GENOMIC DNA]</scope>
    <source>
        <strain evidence="1">BGI_N311</strain>
    </source>
</reference>
<accession>A0A091NN13</accession>
<proteinExistence type="predicted"/>
<feature type="non-terminal residue" evidence="1">
    <location>
        <position position="64"/>
    </location>
</feature>
<organism evidence="1 2">
    <name type="scientific">Apaloderma vittatum</name>
    <name type="common">Bar-tailed trogon</name>
    <dbReference type="NCBI Taxonomy" id="57397"/>
    <lineage>
        <taxon>Eukaryota</taxon>
        <taxon>Metazoa</taxon>
        <taxon>Chordata</taxon>
        <taxon>Craniata</taxon>
        <taxon>Vertebrata</taxon>
        <taxon>Euteleostomi</taxon>
        <taxon>Archelosauria</taxon>
        <taxon>Archosauria</taxon>
        <taxon>Dinosauria</taxon>
        <taxon>Saurischia</taxon>
        <taxon>Theropoda</taxon>
        <taxon>Coelurosauria</taxon>
        <taxon>Aves</taxon>
        <taxon>Neognathae</taxon>
        <taxon>Neoaves</taxon>
        <taxon>Telluraves</taxon>
        <taxon>Coraciimorphae</taxon>
        <taxon>Trogoniformes</taxon>
        <taxon>Trogonidae</taxon>
        <taxon>Apaloderma</taxon>
    </lineage>
</organism>
<name>A0A091NN13_APAVI</name>
<gene>
    <name evidence="1" type="ORF">N311_07328</name>
</gene>
<evidence type="ECO:0000313" key="1">
    <source>
        <dbReference type="EMBL" id="KFP90314.1"/>
    </source>
</evidence>
<protein>
    <submittedName>
        <fullName evidence="1">Uncharacterized protein</fullName>
    </submittedName>
</protein>